<dbReference type="FunFam" id="1.10.238.10:FF:000527">
    <property type="entry name" value="Calmodulin-3"/>
    <property type="match status" value="1"/>
</dbReference>
<dbReference type="GO" id="GO:0016460">
    <property type="term" value="C:myosin II complex"/>
    <property type="evidence" value="ECO:0007669"/>
    <property type="project" value="TreeGrafter"/>
</dbReference>
<dbReference type="STRING" id="741276.A0A2S5BEX0"/>
<comment type="caution">
    <text evidence="3">The sequence shown here is derived from an EMBL/GenBank/DDBJ whole genome shotgun (WGS) entry which is preliminary data.</text>
</comment>
<dbReference type="OrthoDB" id="26525at2759"/>
<dbReference type="Proteomes" id="UP000237144">
    <property type="component" value="Unassembled WGS sequence"/>
</dbReference>
<gene>
    <name evidence="3" type="ORF">BMF94_1686</name>
</gene>
<feature type="domain" description="EF-hand" evidence="2">
    <location>
        <begin position="74"/>
        <end position="109"/>
    </location>
</feature>
<sequence length="142" mass="15602">MVAYDAEIKEAFALHDKRGNGTIANSSLGEVLRALGQNPTQKEVLDLQSQCPQDVDYDTFLGILNRPGGYDPAGTVDDFIRGFQVFDKEGQGYIGQGEFRYILTTLGEPLSDQEVDELLKQAEITPDGNLNYVAFVNQIAAQ</sequence>
<dbReference type="InterPro" id="IPR050230">
    <property type="entry name" value="CALM/Myosin/TropC-like"/>
</dbReference>
<dbReference type="SUPFAM" id="SSF47473">
    <property type="entry name" value="EF-hand"/>
    <property type="match status" value="1"/>
</dbReference>
<dbReference type="InterPro" id="IPR011992">
    <property type="entry name" value="EF-hand-dom_pair"/>
</dbReference>
<dbReference type="GO" id="GO:0005509">
    <property type="term" value="F:calcium ion binding"/>
    <property type="evidence" value="ECO:0007669"/>
    <property type="project" value="InterPro"/>
</dbReference>
<evidence type="ECO:0000313" key="3">
    <source>
        <dbReference type="EMBL" id="POY75315.1"/>
    </source>
</evidence>
<dbReference type="PANTHER" id="PTHR23048">
    <property type="entry name" value="MYOSIN LIGHT CHAIN 1, 3"/>
    <property type="match status" value="1"/>
</dbReference>
<protein>
    <recommendedName>
        <fullName evidence="2">EF-hand domain-containing protein</fullName>
    </recommendedName>
</protein>
<proteinExistence type="predicted"/>
<dbReference type="GO" id="GO:1903475">
    <property type="term" value="P:mitotic actomyosin contractile ring assembly"/>
    <property type="evidence" value="ECO:0007669"/>
    <property type="project" value="TreeGrafter"/>
</dbReference>
<dbReference type="PROSITE" id="PS50222">
    <property type="entry name" value="EF_HAND_2"/>
    <property type="match status" value="2"/>
</dbReference>
<organism evidence="3 4">
    <name type="scientific">Rhodotorula taiwanensis</name>
    <dbReference type="NCBI Taxonomy" id="741276"/>
    <lineage>
        <taxon>Eukaryota</taxon>
        <taxon>Fungi</taxon>
        <taxon>Dikarya</taxon>
        <taxon>Basidiomycota</taxon>
        <taxon>Pucciniomycotina</taxon>
        <taxon>Microbotryomycetes</taxon>
        <taxon>Sporidiobolales</taxon>
        <taxon>Sporidiobolaceae</taxon>
        <taxon>Rhodotorula</taxon>
    </lineage>
</organism>
<dbReference type="Pfam" id="PF13499">
    <property type="entry name" value="EF-hand_7"/>
    <property type="match status" value="1"/>
</dbReference>
<dbReference type="SMART" id="SM00054">
    <property type="entry name" value="EFh"/>
    <property type="match status" value="2"/>
</dbReference>
<accession>A0A2S5BEX0</accession>
<reference evidence="3 4" key="1">
    <citation type="journal article" date="2018" name="Front. Microbiol.">
        <title>Prospects for Fungal Bioremediation of Acidic Radioactive Waste Sites: Characterization and Genome Sequence of Rhodotorula taiwanensis MD1149.</title>
        <authorList>
            <person name="Tkavc R."/>
            <person name="Matrosova V.Y."/>
            <person name="Grichenko O.E."/>
            <person name="Gostincar C."/>
            <person name="Volpe R.P."/>
            <person name="Klimenkova P."/>
            <person name="Gaidamakova E.K."/>
            <person name="Zhou C.E."/>
            <person name="Stewart B.J."/>
            <person name="Lyman M.G."/>
            <person name="Malfatti S.A."/>
            <person name="Rubinfeld B."/>
            <person name="Courtot M."/>
            <person name="Singh J."/>
            <person name="Dalgard C.L."/>
            <person name="Hamilton T."/>
            <person name="Frey K.G."/>
            <person name="Gunde-Cimerman N."/>
            <person name="Dugan L."/>
            <person name="Daly M.J."/>
        </authorList>
    </citation>
    <scope>NUCLEOTIDE SEQUENCE [LARGE SCALE GENOMIC DNA]</scope>
    <source>
        <strain evidence="3 4">MD1149</strain>
    </source>
</reference>
<dbReference type="InterPro" id="IPR002048">
    <property type="entry name" value="EF_hand_dom"/>
</dbReference>
<dbReference type="PANTHER" id="PTHR23048:SF0">
    <property type="entry name" value="CALMODULIN LIKE 3"/>
    <property type="match status" value="1"/>
</dbReference>
<keyword evidence="4" id="KW-1185">Reference proteome</keyword>
<keyword evidence="1" id="KW-0677">Repeat</keyword>
<dbReference type="Gene3D" id="1.10.238.10">
    <property type="entry name" value="EF-hand"/>
    <property type="match status" value="2"/>
</dbReference>
<evidence type="ECO:0000256" key="1">
    <source>
        <dbReference type="ARBA" id="ARBA00022737"/>
    </source>
</evidence>
<feature type="domain" description="EF-hand" evidence="2">
    <location>
        <begin position="3"/>
        <end position="38"/>
    </location>
</feature>
<dbReference type="EMBL" id="PJQD01000018">
    <property type="protein sequence ID" value="POY75315.1"/>
    <property type="molecule type" value="Genomic_DNA"/>
</dbReference>
<name>A0A2S5BEX0_9BASI</name>
<dbReference type="AlphaFoldDB" id="A0A2S5BEX0"/>
<evidence type="ECO:0000313" key="4">
    <source>
        <dbReference type="Proteomes" id="UP000237144"/>
    </source>
</evidence>
<evidence type="ECO:0000259" key="2">
    <source>
        <dbReference type="PROSITE" id="PS50222"/>
    </source>
</evidence>